<dbReference type="EMBL" id="FRCJ01000002">
    <property type="protein sequence ID" value="SHM06895.1"/>
    <property type="molecule type" value="Genomic_DNA"/>
</dbReference>
<reference evidence="1 2" key="1">
    <citation type="submission" date="2016-11" db="EMBL/GenBank/DDBJ databases">
        <authorList>
            <person name="Jaros S."/>
            <person name="Januszkiewicz K."/>
            <person name="Wedrychowicz H."/>
        </authorList>
    </citation>
    <scope>NUCLEOTIDE SEQUENCE [LARGE SCALE GENOMIC DNA]</scope>
    <source>
        <strain evidence="1 2">BPI-34</strain>
    </source>
</reference>
<proteinExistence type="predicted"/>
<evidence type="ECO:0000313" key="2">
    <source>
        <dbReference type="Proteomes" id="UP000184280"/>
    </source>
</evidence>
<gene>
    <name evidence="1" type="ORF">SAMN04488494_1248</name>
</gene>
<evidence type="ECO:0000313" key="1">
    <source>
        <dbReference type="EMBL" id="SHM06895.1"/>
    </source>
</evidence>
<dbReference type="RefSeq" id="WP_139294716.1">
    <property type="nucleotide sequence ID" value="NZ_FOLF01000008.1"/>
</dbReference>
<accession>A0A1M7FSJ2</accession>
<organism evidence="1 2">
    <name type="scientific">Xylanibacter ruminicola</name>
    <name type="common">Prevotella ruminicola</name>
    <dbReference type="NCBI Taxonomy" id="839"/>
    <lineage>
        <taxon>Bacteria</taxon>
        <taxon>Pseudomonadati</taxon>
        <taxon>Bacteroidota</taxon>
        <taxon>Bacteroidia</taxon>
        <taxon>Bacteroidales</taxon>
        <taxon>Prevotellaceae</taxon>
        <taxon>Xylanibacter</taxon>
    </lineage>
</organism>
<dbReference type="AlphaFoldDB" id="A0A1M7FSJ2"/>
<dbReference type="Proteomes" id="UP000184280">
    <property type="component" value="Unassembled WGS sequence"/>
</dbReference>
<dbReference type="OrthoDB" id="1082954at2"/>
<sequence length="106" mass="12327">MLRQYEEEMLDAFLTEDDYFSELLHYCNILFETLPTILMCTGLRADKDARKLAAIAVVAAGYGGDMDEELCNELLEDMDFHYNKVKCRKIEQMLPKLMMMVEGEML</sequence>
<name>A0A1M7FSJ2_XYLRU</name>
<protein>
    <submittedName>
        <fullName evidence="1">Uncharacterized protein</fullName>
    </submittedName>
</protein>